<evidence type="ECO:0000259" key="5">
    <source>
        <dbReference type="Pfam" id="PF06441"/>
    </source>
</evidence>
<dbReference type="PANTHER" id="PTHR21661">
    <property type="entry name" value="EPOXIDE HYDROLASE 1-RELATED"/>
    <property type="match status" value="1"/>
</dbReference>
<organism evidence="6 7">
    <name type="scientific">Lentinula raphanica</name>
    <dbReference type="NCBI Taxonomy" id="153919"/>
    <lineage>
        <taxon>Eukaryota</taxon>
        <taxon>Fungi</taxon>
        <taxon>Dikarya</taxon>
        <taxon>Basidiomycota</taxon>
        <taxon>Agaricomycotina</taxon>
        <taxon>Agaricomycetes</taxon>
        <taxon>Agaricomycetidae</taxon>
        <taxon>Agaricales</taxon>
        <taxon>Marasmiineae</taxon>
        <taxon>Omphalotaceae</taxon>
        <taxon>Lentinula</taxon>
    </lineage>
</organism>
<gene>
    <name evidence="6" type="ORF">F5878DRAFT_586453</name>
</gene>
<evidence type="ECO:0000256" key="3">
    <source>
        <dbReference type="ARBA" id="ARBA00022801"/>
    </source>
</evidence>
<feature type="active site" description="Nucleophile" evidence="4">
    <location>
        <position position="180"/>
    </location>
</feature>
<evidence type="ECO:0000256" key="4">
    <source>
        <dbReference type="PIRSR" id="PIRSR001112-1"/>
    </source>
</evidence>
<dbReference type="InterPro" id="IPR016292">
    <property type="entry name" value="Epoxide_hydrolase"/>
</dbReference>
<dbReference type="GO" id="GO:0097176">
    <property type="term" value="P:epoxide metabolic process"/>
    <property type="evidence" value="ECO:0007669"/>
    <property type="project" value="TreeGrafter"/>
</dbReference>
<dbReference type="EMBL" id="MU806312">
    <property type="protein sequence ID" value="KAJ3836539.1"/>
    <property type="molecule type" value="Genomic_DNA"/>
</dbReference>
<evidence type="ECO:0000256" key="2">
    <source>
        <dbReference type="ARBA" id="ARBA00022797"/>
    </source>
</evidence>
<name>A0AA38P578_9AGAR</name>
<feature type="active site" description="Proton donor" evidence="4">
    <location>
        <position position="314"/>
    </location>
</feature>
<dbReference type="GO" id="GO:0004301">
    <property type="term" value="F:epoxide hydrolase activity"/>
    <property type="evidence" value="ECO:0007669"/>
    <property type="project" value="TreeGrafter"/>
</dbReference>
<feature type="active site" description="Proton acceptor" evidence="4">
    <location>
        <position position="371"/>
    </location>
</feature>
<feature type="domain" description="Epoxide hydrolase N-terminal" evidence="5">
    <location>
        <begin position="6"/>
        <end position="115"/>
    </location>
</feature>
<evidence type="ECO:0000256" key="1">
    <source>
        <dbReference type="ARBA" id="ARBA00010088"/>
    </source>
</evidence>
<dbReference type="InterPro" id="IPR029058">
    <property type="entry name" value="AB_hydrolase_fold"/>
</dbReference>
<comment type="caution">
    <text evidence="6">The sequence shown here is derived from an EMBL/GenBank/DDBJ whole genome shotgun (WGS) entry which is preliminary data.</text>
</comment>
<dbReference type="Pfam" id="PF06441">
    <property type="entry name" value="EHN"/>
    <property type="match status" value="1"/>
</dbReference>
<dbReference type="PANTHER" id="PTHR21661:SF35">
    <property type="entry name" value="EPOXIDE HYDROLASE"/>
    <property type="match status" value="1"/>
</dbReference>
<dbReference type="AlphaFoldDB" id="A0AA38P578"/>
<proteinExistence type="inferred from homology"/>
<comment type="similarity">
    <text evidence="1">Belongs to the peptidase S33 family.</text>
</comment>
<protein>
    <submittedName>
        <fullName evidence="6">Alpha/Beta hydrolase protein</fullName>
    </submittedName>
</protein>
<reference evidence="6" key="1">
    <citation type="submission" date="2022-08" db="EMBL/GenBank/DDBJ databases">
        <authorList>
            <consortium name="DOE Joint Genome Institute"/>
            <person name="Min B."/>
            <person name="Riley R."/>
            <person name="Sierra-Patev S."/>
            <person name="Naranjo-Ortiz M."/>
            <person name="Looney B."/>
            <person name="Konkel Z."/>
            <person name="Slot J.C."/>
            <person name="Sakamoto Y."/>
            <person name="Steenwyk J.L."/>
            <person name="Rokas A."/>
            <person name="Carro J."/>
            <person name="Camarero S."/>
            <person name="Ferreira P."/>
            <person name="Molpeceres G."/>
            <person name="Ruiz-Duenas F.J."/>
            <person name="Serrano A."/>
            <person name="Henrissat B."/>
            <person name="Drula E."/>
            <person name="Hughes K.W."/>
            <person name="Mata J.L."/>
            <person name="Ishikawa N.K."/>
            <person name="Vargas-Isla R."/>
            <person name="Ushijima S."/>
            <person name="Smith C.A."/>
            <person name="Ahrendt S."/>
            <person name="Andreopoulos W."/>
            <person name="He G."/>
            <person name="Labutti K."/>
            <person name="Lipzen A."/>
            <person name="Ng V."/>
            <person name="Sandor L."/>
            <person name="Barry K."/>
            <person name="Martinez A.T."/>
            <person name="Xiao Y."/>
            <person name="Gibbons J.G."/>
            <person name="Terashima K."/>
            <person name="Hibbett D.S."/>
            <person name="Grigoriev I.V."/>
        </authorList>
    </citation>
    <scope>NUCLEOTIDE SEQUENCE</scope>
    <source>
        <strain evidence="6">TFB9207</strain>
    </source>
</reference>
<dbReference type="PRINTS" id="PR00412">
    <property type="entry name" value="EPOXHYDRLASE"/>
</dbReference>
<accession>A0AA38P578</accession>
<dbReference type="Gene3D" id="3.40.50.1820">
    <property type="entry name" value="alpha/beta hydrolase"/>
    <property type="match status" value="1"/>
</dbReference>
<dbReference type="Proteomes" id="UP001163846">
    <property type="component" value="Unassembled WGS sequence"/>
</dbReference>
<dbReference type="InterPro" id="IPR000639">
    <property type="entry name" value="Epox_hydrolase-like"/>
</dbReference>
<sequence length="410" mass="46165">MSPELPFEISVPDTKLENLHQKLALANFPDELDNAEWDYGVPLADIKRLVAYWKDGYDWRAQEAKLNEELPQFTKDINVDGFGILNIHYVHQKSSVENAIPLLFVHGWPGSFLEVRKILPLLGQSSPEFPSFHVVAPSLPGYGFSEGAHKRRFQTEQYAEVAHKLMLSLGYNEYVTQGGDWGYLITRTIAQNYGGKHSKAWHTNFPVGAPPRFSSNPVLYLQHLVTPYTSAEKVGIERTKWFITQGQGYFEQQSTKPQTLGYSLADSPVGLLAWIYEKLVAWTDAYSWTDDEVLTWIMISYVSRAGPAASIRIYYEAMHSASGSFLHRLSQKPTIPFGVSHFPKEVFIIPRKFVHTIGNVVFQAEHPNGGHFAAYECPKELVGDLRTMFGKNNPAFGVVSGKDGFDSKST</sequence>
<dbReference type="PIRSF" id="PIRSF001112">
    <property type="entry name" value="Epoxide_hydrolase"/>
    <property type="match status" value="1"/>
</dbReference>
<dbReference type="SUPFAM" id="SSF53474">
    <property type="entry name" value="alpha/beta-Hydrolases"/>
    <property type="match status" value="1"/>
</dbReference>
<evidence type="ECO:0000313" key="6">
    <source>
        <dbReference type="EMBL" id="KAJ3836539.1"/>
    </source>
</evidence>
<keyword evidence="7" id="KW-1185">Reference proteome</keyword>
<dbReference type="InterPro" id="IPR010497">
    <property type="entry name" value="Epoxide_hydro_N"/>
</dbReference>
<keyword evidence="3 6" id="KW-0378">Hydrolase</keyword>
<keyword evidence="2" id="KW-0058">Aromatic hydrocarbons catabolism</keyword>
<evidence type="ECO:0000313" key="7">
    <source>
        <dbReference type="Proteomes" id="UP001163846"/>
    </source>
</evidence>